<organism evidence="7 8">
    <name type="scientific">Lagenidium giganteum</name>
    <dbReference type="NCBI Taxonomy" id="4803"/>
    <lineage>
        <taxon>Eukaryota</taxon>
        <taxon>Sar</taxon>
        <taxon>Stramenopiles</taxon>
        <taxon>Oomycota</taxon>
        <taxon>Peronosporomycetes</taxon>
        <taxon>Pythiales</taxon>
        <taxon>Pythiaceae</taxon>
    </lineage>
</organism>
<comment type="subcellular location">
    <subcellularLocation>
        <location evidence="1">Secreted</location>
    </subcellularLocation>
</comment>
<comment type="caution">
    <text evidence="7">The sequence shown here is derived from an EMBL/GenBank/DDBJ whole genome shotgun (WGS) entry which is preliminary data.</text>
</comment>
<dbReference type="Gene3D" id="3.40.50.1820">
    <property type="entry name" value="alpha/beta hydrolase"/>
    <property type="match status" value="1"/>
</dbReference>
<evidence type="ECO:0000256" key="3">
    <source>
        <dbReference type="ARBA" id="ARBA00022729"/>
    </source>
</evidence>
<dbReference type="EMBL" id="DAKRPA010000033">
    <property type="protein sequence ID" value="DBA02296.1"/>
    <property type="molecule type" value="Genomic_DNA"/>
</dbReference>
<gene>
    <name evidence="7" type="ORF">N0F65_006171</name>
</gene>
<evidence type="ECO:0000259" key="6">
    <source>
        <dbReference type="Pfam" id="PF24708"/>
    </source>
</evidence>
<evidence type="ECO:0000313" key="7">
    <source>
        <dbReference type="EMBL" id="DBA02296.1"/>
    </source>
</evidence>
<dbReference type="Proteomes" id="UP001146120">
    <property type="component" value="Unassembled WGS sequence"/>
</dbReference>
<evidence type="ECO:0000256" key="1">
    <source>
        <dbReference type="ARBA" id="ARBA00004613"/>
    </source>
</evidence>
<reference evidence="7" key="2">
    <citation type="journal article" date="2023" name="Microbiol Resour">
        <title>Decontamination and Annotation of the Draft Genome Sequence of the Oomycete Lagenidium giganteum ARSEF 373.</title>
        <authorList>
            <person name="Morgan W.R."/>
            <person name="Tartar A."/>
        </authorList>
    </citation>
    <scope>NUCLEOTIDE SEQUENCE</scope>
    <source>
        <strain evidence="7">ARSEF 373</strain>
    </source>
</reference>
<proteinExistence type="predicted"/>
<keyword evidence="3" id="KW-0732">Signal</keyword>
<dbReference type="GO" id="GO:0005576">
    <property type="term" value="C:extracellular region"/>
    <property type="evidence" value="ECO:0007669"/>
    <property type="project" value="UniProtKB-SubCell"/>
</dbReference>
<dbReference type="AlphaFoldDB" id="A0AAV2Z7L6"/>
<dbReference type="PANTHER" id="PTHR34043:SF3">
    <property type="entry name" value="ALPHA_BETA-HYDROLASES SUPERFAMILY PROTEIN"/>
    <property type="match status" value="1"/>
</dbReference>
<dbReference type="InterPro" id="IPR029058">
    <property type="entry name" value="AB_hydrolase_fold"/>
</dbReference>
<name>A0AAV2Z7L6_9STRA</name>
<keyword evidence="5" id="KW-0443">Lipid metabolism</keyword>
<keyword evidence="2" id="KW-0964">Secreted</keyword>
<dbReference type="PANTHER" id="PTHR34043">
    <property type="entry name" value="ALPHA/BETA-HYDROLASES SUPERFAMILY PROTEIN"/>
    <property type="match status" value="1"/>
</dbReference>
<keyword evidence="8" id="KW-1185">Reference proteome</keyword>
<evidence type="ECO:0000256" key="2">
    <source>
        <dbReference type="ARBA" id="ARBA00022525"/>
    </source>
</evidence>
<evidence type="ECO:0000256" key="4">
    <source>
        <dbReference type="ARBA" id="ARBA00022801"/>
    </source>
</evidence>
<reference evidence="7" key="1">
    <citation type="submission" date="2022-11" db="EMBL/GenBank/DDBJ databases">
        <authorList>
            <person name="Morgan W.R."/>
            <person name="Tartar A."/>
        </authorList>
    </citation>
    <scope>NUCLEOTIDE SEQUENCE</scope>
    <source>
        <strain evidence="7">ARSEF 373</strain>
    </source>
</reference>
<evidence type="ECO:0000256" key="5">
    <source>
        <dbReference type="ARBA" id="ARBA00023098"/>
    </source>
</evidence>
<dbReference type="SUPFAM" id="SSF53474">
    <property type="entry name" value="alpha/beta-Hydrolases"/>
    <property type="match status" value="1"/>
</dbReference>
<evidence type="ECO:0000313" key="8">
    <source>
        <dbReference type="Proteomes" id="UP001146120"/>
    </source>
</evidence>
<feature type="domain" description="Lipase-like C-terminal" evidence="6">
    <location>
        <begin position="136"/>
        <end position="407"/>
    </location>
</feature>
<accession>A0AAV2Z7L6</accession>
<dbReference type="Pfam" id="PF24708">
    <property type="entry name" value="Lip_C"/>
    <property type="match status" value="1"/>
</dbReference>
<sequence>MKSMIQSVCSKTSTSGDANCGSNWNNSAWSTSSRQIRRHCFQFIFTSNLSSSPSSPQILARSLSALALLVSTVLTTYVAVAENRYPVHGLMGFGPKEKSAVKYWGALHGDYEQRLKDEGFDVRTAVVGPIASNYAYGYNASGRCFDGIYPEWGNVVNGKVNKIDLVGHSMGGQPFACCRSCCRKARRAHPSKTARHRHPLFAGGKGDWVHSIMTISTPNQGTILADAVDIMSDTVALLLLNNNSLLAIFDAKLDQWGILHRQENESLTAYIKRVFASGMFKPGLKDIAGWPLAVRSVREDNLWTLPSIYNFSYSTQDTFCILHSCSPRPLSMLLPLQPASTYVGSKVVSKALGLSKDWQPYDGRVPTISMRSDGSGEVVEGVTECRPGPWHHVATFTTLDHGAIIGMKVAF</sequence>
<protein>
    <recommendedName>
        <fullName evidence="6">Lipase-like C-terminal domain-containing protein</fullName>
    </recommendedName>
</protein>
<keyword evidence="4" id="KW-0378">Hydrolase</keyword>
<dbReference type="GO" id="GO:0006629">
    <property type="term" value="P:lipid metabolic process"/>
    <property type="evidence" value="ECO:0007669"/>
    <property type="project" value="UniProtKB-KW"/>
</dbReference>
<dbReference type="GO" id="GO:0016787">
    <property type="term" value="F:hydrolase activity"/>
    <property type="evidence" value="ECO:0007669"/>
    <property type="project" value="UniProtKB-KW"/>
</dbReference>
<dbReference type="InterPro" id="IPR056304">
    <property type="entry name" value="Lip-like_C"/>
</dbReference>